<dbReference type="AlphaFoldDB" id="A0A7T8EB86"/>
<evidence type="ECO:0000259" key="1">
    <source>
        <dbReference type="PROSITE" id="PS50937"/>
    </source>
</evidence>
<dbReference type="InterPro" id="IPR000551">
    <property type="entry name" value="MerR-type_HTH_dom"/>
</dbReference>
<proteinExistence type="predicted"/>
<sequence>MASNNCCSGCIFSPFQAKVASILRKSKLEWKAGQSARLMKAELIKFGRTKMKIGELAQKTGLTPSRIRFYERIGLLNDKAKRSLIYPPDASRAMALPGNTQDTYRQTRHLPCDDNRLTFQEFISLVAETAQGAYRQDGDRARWSSKGKVADLCLG</sequence>
<dbReference type="Pfam" id="PF00376">
    <property type="entry name" value="MerR"/>
    <property type="match status" value="1"/>
</dbReference>
<dbReference type="SUPFAM" id="SSF46955">
    <property type="entry name" value="Putative DNA-binding domain"/>
    <property type="match status" value="1"/>
</dbReference>
<dbReference type="PROSITE" id="PS50937">
    <property type="entry name" value="HTH_MERR_2"/>
    <property type="match status" value="1"/>
</dbReference>
<organism evidence="2">
    <name type="scientific">Shewanella algae</name>
    <dbReference type="NCBI Taxonomy" id="38313"/>
    <lineage>
        <taxon>Bacteria</taxon>
        <taxon>Pseudomonadati</taxon>
        <taxon>Pseudomonadota</taxon>
        <taxon>Gammaproteobacteria</taxon>
        <taxon>Alteromonadales</taxon>
        <taxon>Shewanellaceae</taxon>
        <taxon>Shewanella</taxon>
    </lineage>
</organism>
<accession>A0A7T8EB86</accession>
<dbReference type="PROSITE" id="PS00552">
    <property type="entry name" value="HTH_MERR_1"/>
    <property type="match status" value="1"/>
</dbReference>
<keyword evidence="2" id="KW-0238">DNA-binding</keyword>
<dbReference type="EMBL" id="CP032664">
    <property type="protein sequence ID" value="QQO83160.1"/>
    <property type="molecule type" value="Genomic_DNA"/>
</dbReference>
<gene>
    <name evidence="2" type="ORF">D7032_07745</name>
</gene>
<dbReference type="InterPro" id="IPR009061">
    <property type="entry name" value="DNA-bd_dom_put_sf"/>
</dbReference>
<feature type="domain" description="HTH merR-type" evidence="1">
    <location>
        <begin position="50"/>
        <end position="76"/>
    </location>
</feature>
<dbReference type="Gene3D" id="1.10.1660.10">
    <property type="match status" value="1"/>
</dbReference>
<dbReference type="GO" id="GO:0003677">
    <property type="term" value="F:DNA binding"/>
    <property type="evidence" value="ECO:0007669"/>
    <property type="project" value="UniProtKB-KW"/>
</dbReference>
<name>A0A7T8EB86_9GAMM</name>
<protein>
    <submittedName>
        <fullName evidence="2">MerR family DNA-binding transcriptional regulator</fullName>
    </submittedName>
</protein>
<dbReference type="GO" id="GO:0006355">
    <property type="term" value="P:regulation of DNA-templated transcription"/>
    <property type="evidence" value="ECO:0007669"/>
    <property type="project" value="InterPro"/>
</dbReference>
<reference evidence="2" key="1">
    <citation type="submission" date="2018-09" db="EMBL/GenBank/DDBJ databases">
        <title>Genome sequencing and analysis.</title>
        <authorList>
            <person name="Huang Y.-T."/>
        </authorList>
    </citation>
    <scope>NUCLEOTIDE SEQUENCE</scope>
    <source>
        <strain evidence="2">HIDE</strain>
    </source>
</reference>
<evidence type="ECO:0000313" key="2">
    <source>
        <dbReference type="EMBL" id="QQO83160.1"/>
    </source>
</evidence>